<proteinExistence type="predicted"/>
<dbReference type="InterPro" id="IPR002934">
    <property type="entry name" value="Polymerase_NTP_transf_dom"/>
</dbReference>
<feature type="domain" description="Polymerase nucleotidyl transferase" evidence="1">
    <location>
        <begin position="11"/>
        <end position="73"/>
    </location>
</feature>
<accession>A0A2V4N4K2</accession>
<evidence type="ECO:0000313" key="2">
    <source>
        <dbReference type="EMBL" id="PYC76278.1"/>
    </source>
</evidence>
<dbReference type="Gene3D" id="3.30.460.10">
    <property type="entry name" value="Beta Polymerase, domain 2"/>
    <property type="match status" value="1"/>
</dbReference>
<evidence type="ECO:0000313" key="3">
    <source>
        <dbReference type="Proteomes" id="UP000248039"/>
    </source>
</evidence>
<organism evidence="2 3">
    <name type="scientific">Streptomyces tateyamensis</name>
    <dbReference type="NCBI Taxonomy" id="565073"/>
    <lineage>
        <taxon>Bacteria</taxon>
        <taxon>Bacillati</taxon>
        <taxon>Actinomycetota</taxon>
        <taxon>Actinomycetes</taxon>
        <taxon>Kitasatosporales</taxon>
        <taxon>Streptomycetaceae</taxon>
        <taxon>Streptomyces</taxon>
    </lineage>
</organism>
<dbReference type="Pfam" id="PF01909">
    <property type="entry name" value="NTP_transf_2"/>
    <property type="match status" value="1"/>
</dbReference>
<keyword evidence="3" id="KW-1185">Reference proteome</keyword>
<dbReference type="SUPFAM" id="SSF81301">
    <property type="entry name" value="Nucleotidyltransferase"/>
    <property type="match status" value="1"/>
</dbReference>
<keyword evidence="2" id="KW-0808">Transferase</keyword>
<dbReference type="EMBL" id="PYBW01000084">
    <property type="protein sequence ID" value="PYC76278.1"/>
    <property type="molecule type" value="Genomic_DNA"/>
</dbReference>
<dbReference type="CDD" id="cd05403">
    <property type="entry name" value="NT_KNTase_like"/>
    <property type="match status" value="1"/>
</dbReference>
<name>A0A2V4N4K2_9ACTN</name>
<sequence>MDETEWLVARFVAGLRALLPVRAVWAHGSLALGDYQPGRSDLDLLALLERAPDPAERERLTALHRELERASPLALELHCSYLLPDRLADPALDHLTWAHRELLARPVSEVTRRELQLGARTVYGPPPAGLLPGVTDEELARAVRASLMDFWRPALPRWHLWLRDDWVDLGLYTLARATATLRTGELLTKGQALALLPEFGVSTAVLADLRARRYGGAVNGHWRWKWRRSLEVRRVLAAGIARAVCGAAGAQR</sequence>
<dbReference type="OrthoDB" id="4184922at2"/>
<reference evidence="2 3" key="1">
    <citation type="submission" date="2018-03" db="EMBL/GenBank/DDBJ databases">
        <title>Bioinformatic expansion and discovery of thiopeptide antibiotics.</title>
        <authorList>
            <person name="Schwalen C.J."/>
            <person name="Hudson G.A."/>
            <person name="Mitchell D.A."/>
        </authorList>
    </citation>
    <scope>NUCLEOTIDE SEQUENCE [LARGE SCALE GENOMIC DNA]</scope>
    <source>
        <strain evidence="2 3">ATCC 21389</strain>
    </source>
</reference>
<comment type="caution">
    <text evidence="2">The sequence shown here is derived from an EMBL/GenBank/DDBJ whole genome shotgun (WGS) entry which is preliminary data.</text>
</comment>
<dbReference type="GO" id="GO:0016779">
    <property type="term" value="F:nucleotidyltransferase activity"/>
    <property type="evidence" value="ECO:0007669"/>
    <property type="project" value="InterPro"/>
</dbReference>
<dbReference type="AlphaFoldDB" id="A0A2V4N4K2"/>
<protein>
    <submittedName>
        <fullName evidence="2">Nucleotidyltransferase</fullName>
    </submittedName>
</protein>
<dbReference type="RefSeq" id="WP_110671740.1">
    <property type="nucleotide sequence ID" value="NZ_PYBW01000084.1"/>
</dbReference>
<evidence type="ECO:0000259" key="1">
    <source>
        <dbReference type="Pfam" id="PF01909"/>
    </source>
</evidence>
<dbReference type="InterPro" id="IPR043519">
    <property type="entry name" value="NT_sf"/>
</dbReference>
<dbReference type="Proteomes" id="UP000248039">
    <property type="component" value="Unassembled WGS sequence"/>
</dbReference>
<gene>
    <name evidence="2" type="ORF">C7C46_22640</name>
</gene>